<dbReference type="Pfam" id="PF00583">
    <property type="entry name" value="Acetyltransf_1"/>
    <property type="match status" value="1"/>
</dbReference>
<dbReference type="CDD" id="cd04301">
    <property type="entry name" value="NAT_SF"/>
    <property type="match status" value="1"/>
</dbReference>
<dbReference type="PROSITE" id="PS51186">
    <property type="entry name" value="GNAT"/>
    <property type="match status" value="1"/>
</dbReference>
<accession>A0ABY4HFI1</accession>
<dbReference type="InterPro" id="IPR000182">
    <property type="entry name" value="GNAT_dom"/>
</dbReference>
<evidence type="ECO:0000313" key="2">
    <source>
        <dbReference type="EMBL" id="UOR13642.1"/>
    </source>
</evidence>
<keyword evidence="3" id="KW-1185">Reference proteome</keyword>
<evidence type="ECO:0000313" key="3">
    <source>
        <dbReference type="Proteomes" id="UP000830326"/>
    </source>
</evidence>
<protein>
    <submittedName>
        <fullName evidence="2">GNAT family N-acetyltransferase</fullName>
    </submittedName>
</protein>
<dbReference type="Gene3D" id="3.40.630.30">
    <property type="match status" value="1"/>
</dbReference>
<evidence type="ECO:0000259" key="1">
    <source>
        <dbReference type="PROSITE" id="PS51186"/>
    </source>
</evidence>
<name>A0ABY4HFI1_9BACI</name>
<reference evidence="2" key="1">
    <citation type="submission" date="2022-04" db="EMBL/GenBank/DDBJ databases">
        <title>Halobacillus sp. isolated from saltern.</title>
        <authorList>
            <person name="Won M."/>
            <person name="Lee C.-M."/>
            <person name="Woen H.-Y."/>
            <person name="Kwon S.-W."/>
        </authorList>
    </citation>
    <scope>NUCLEOTIDE SEQUENCE</scope>
    <source>
        <strain evidence="2">SSHM10-5</strain>
    </source>
</reference>
<feature type="domain" description="N-acetyltransferase" evidence="1">
    <location>
        <begin position="1"/>
        <end position="136"/>
    </location>
</feature>
<dbReference type="InterPro" id="IPR016181">
    <property type="entry name" value="Acyl_CoA_acyltransferase"/>
</dbReference>
<dbReference type="SUPFAM" id="SSF55729">
    <property type="entry name" value="Acyl-CoA N-acyltransferases (Nat)"/>
    <property type="match status" value="1"/>
</dbReference>
<dbReference type="RefSeq" id="WP_245035340.1">
    <property type="nucleotide sequence ID" value="NZ_CP095075.1"/>
</dbReference>
<sequence>MKKIDSMTIHPKIRELLSHATSEKRIEQEYEKYIQSTNRKLYVIELNGVIVGCIGIDFVSANICEIKHIAVSPLERGSKIGSKMIDFVCDKHLLSSIFAETDLDAVEFYENYGFNITSLGEKYPSVERFLCEYKIQ</sequence>
<dbReference type="EMBL" id="CP095075">
    <property type="protein sequence ID" value="UOR13642.1"/>
    <property type="molecule type" value="Genomic_DNA"/>
</dbReference>
<proteinExistence type="predicted"/>
<organism evidence="2 3">
    <name type="scientific">Halobacillus amylolyticus</name>
    <dbReference type="NCBI Taxonomy" id="2932259"/>
    <lineage>
        <taxon>Bacteria</taxon>
        <taxon>Bacillati</taxon>
        <taxon>Bacillota</taxon>
        <taxon>Bacilli</taxon>
        <taxon>Bacillales</taxon>
        <taxon>Bacillaceae</taxon>
        <taxon>Halobacillus</taxon>
    </lineage>
</organism>
<dbReference type="Proteomes" id="UP000830326">
    <property type="component" value="Chromosome"/>
</dbReference>
<gene>
    <name evidence="2" type="ORF">MUO15_09450</name>
</gene>